<dbReference type="InterPro" id="IPR001750">
    <property type="entry name" value="ND/Mrp_TM"/>
</dbReference>
<keyword evidence="6" id="KW-0472">Membrane</keyword>
<evidence type="ECO:0000256" key="3">
    <source>
        <dbReference type="ARBA" id="ARBA00022692"/>
    </source>
</evidence>
<comment type="subcellular location">
    <subcellularLocation>
        <location evidence="1">Cell membrane</location>
        <topology evidence="1">Multi-pass membrane protein</topology>
    </subcellularLocation>
    <subcellularLocation>
        <location evidence="7">Membrane</location>
        <topology evidence="7">Multi-pass membrane protein</topology>
    </subcellularLocation>
</comment>
<evidence type="ECO:0000313" key="10">
    <source>
        <dbReference type="Proteomes" id="UP000601736"/>
    </source>
</evidence>
<comment type="caution">
    <text evidence="9">The sequence shown here is derived from an EMBL/GenBank/DDBJ whole genome shotgun (WGS) entry which is preliminary data.</text>
</comment>
<evidence type="ECO:0000313" key="9">
    <source>
        <dbReference type="EMBL" id="CAE6509849.1"/>
    </source>
</evidence>
<dbReference type="AlphaFoldDB" id="A0A8H9D9X4"/>
<dbReference type="Pfam" id="PF00361">
    <property type="entry name" value="Proton_antipo_M"/>
    <property type="match status" value="1"/>
</dbReference>
<evidence type="ECO:0000256" key="6">
    <source>
        <dbReference type="ARBA" id="ARBA00023136"/>
    </source>
</evidence>
<name>A0A8H9D9X4_9PROT</name>
<dbReference type="GO" id="GO:0016491">
    <property type="term" value="F:oxidoreductase activity"/>
    <property type="evidence" value="ECO:0007669"/>
    <property type="project" value="UniProtKB-KW"/>
</dbReference>
<keyword evidence="3 7" id="KW-0812">Transmembrane</keyword>
<dbReference type="EMBL" id="CAJNAP010000023">
    <property type="protein sequence ID" value="CAE6509849.1"/>
    <property type="molecule type" value="Genomic_DNA"/>
</dbReference>
<sequence>MMSFTILFWLVLTLTWPLMLVGMTTCTATRAWGCRLSPWAAVPAVILAVFIGPSETFYFSWLLLGTELGLDDTGHIFLLLTALLWWLAAVYAKGYLPLIEQARFFSFFNVAMLGNVGLILAQDMLSFYLFFTLMSFASYGLVVHERHAAASYAGKIYIILVIVGEVALFAALAWAAVIAETLSFEFARPVIAQSSLLDWVISLALIGFGIKAGVIILHVWLPLAHPVAPTPASAVLSGSMIKAGLLGWLKLLPLGEALMHSWGGLFITLGLIAAFYAVAVGLMQHDAKTLLAYSSISQMGVLTAAVGLGLMVPAAWPGILATILVYTLHHGLAKGSLFLGVGVLGKCSGHWRRLAWVGLWLPALALAGAPFTSGMVAKTLLKMQTLHAPDIWSAVFQTLLPCSAIATALLLGKFLFMLSQPVSTRKTEPLSVPTLMVPWVVLLMLVASLPWWPLASETDLWSGDILLDSLWPVMLAGLIMLVSVTRNQWLPRRFAINSPTFGGQIFSLRIPPGDILAPIEWIIHYILNGARRLCCDELPHRYQSLQSFLQRIRTTIEWQHLIERLEWQLCRWPTALMGFLVLGLILGWGKMSF</sequence>
<keyword evidence="4" id="KW-1133">Transmembrane helix</keyword>
<dbReference type="GO" id="GO:0005886">
    <property type="term" value="C:plasma membrane"/>
    <property type="evidence" value="ECO:0007669"/>
    <property type="project" value="UniProtKB-SubCell"/>
</dbReference>
<accession>A0A8H9D9X4</accession>
<proteinExistence type="predicted"/>
<reference evidence="9" key="1">
    <citation type="submission" date="2021-02" db="EMBL/GenBank/DDBJ databases">
        <authorList>
            <person name="Han P."/>
        </authorList>
    </citation>
    <scope>NUCLEOTIDE SEQUENCE</scope>
    <source>
        <strain evidence="9">Nitrosomonas nitrosa 18-3D</strain>
    </source>
</reference>
<evidence type="ECO:0000256" key="5">
    <source>
        <dbReference type="ARBA" id="ARBA00023002"/>
    </source>
</evidence>
<feature type="domain" description="NADH:quinone oxidoreductase/Mrp antiporter transmembrane" evidence="8">
    <location>
        <begin position="121"/>
        <end position="396"/>
    </location>
</feature>
<dbReference type="Proteomes" id="UP000601736">
    <property type="component" value="Unassembled WGS sequence"/>
</dbReference>
<dbReference type="PANTHER" id="PTHR42682:SF4">
    <property type="entry name" value="NADH-UBIQUINONE_PLASTOQUINONE"/>
    <property type="match status" value="1"/>
</dbReference>
<dbReference type="PANTHER" id="PTHR42682">
    <property type="entry name" value="HYDROGENASE-4 COMPONENT F"/>
    <property type="match status" value="1"/>
</dbReference>
<evidence type="ECO:0000256" key="1">
    <source>
        <dbReference type="ARBA" id="ARBA00004651"/>
    </source>
</evidence>
<keyword evidence="2" id="KW-1003">Cell membrane</keyword>
<evidence type="ECO:0000259" key="8">
    <source>
        <dbReference type="Pfam" id="PF00361"/>
    </source>
</evidence>
<dbReference type="PRINTS" id="PR01434">
    <property type="entry name" value="NADHDHGNASE5"/>
</dbReference>
<dbReference type="InterPro" id="IPR052175">
    <property type="entry name" value="ComplexI-like_HydComp"/>
</dbReference>
<evidence type="ECO:0000256" key="4">
    <source>
        <dbReference type="ARBA" id="ARBA00022989"/>
    </source>
</evidence>
<dbReference type="RefSeq" id="WP_090667906.1">
    <property type="nucleotide sequence ID" value="NZ_CAJNAP010000023.1"/>
</dbReference>
<evidence type="ECO:0000256" key="7">
    <source>
        <dbReference type="RuleBase" id="RU000320"/>
    </source>
</evidence>
<organism evidence="9 10">
    <name type="scientific">Nitrosomonas nitrosa</name>
    <dbReference type="NCBI Taxonomy" id="52442"/>
    <lineage>
        <taxon>Bacteria</taxon>
        <taxon>Pseudomonadati</taxon>
        <taxon>Pseudomonadota</taxon>
        <taxon>Betaproteobacteria</taxon>
        <taxon>Nitrosomonadales</taxon>
        <taxon>Nitrosomonadaceae</taxon>
        <taxon>Nitrosomonas</taxon>
    </lineage>
</organism>
<evidence type="ECO:0000256" key="2">
    <source>
        <dbReference type="ARBA" id="ARBA00022475"/>
    </source>
</evidence>
<protein>
    <recommendedName>
        <fullName evidence="8">NADH:quinone oxidoreductase/Mrp antiporter transmembrane domain-containing protein</fullName>
    </recommendedName>
</protein>
<keyword evidence="5" id="KW-0560">Oxidoreductase</keyword>
<gene>
    <name evidence="9" type="ORF">NMYAN_30231</name>
</gene>